<proteinExistence type="predicted"/>
<dbReference type="Proteomes" id="UP001304300">
    <property type="component" value="Chromosome"/>
</dbReference>
<dbReference type="KEGG" id="puo:RZN69_17260"/>
<sequence>MMKVSPYILNTVLGFDQQTAWEFSGEIATPQGVELTAKQQRAIAPLVCLGAPKWSTNSEYQAAVKSEAGRRIIELIPEWKQRNLTARMLDLVGKQVAGLTLNGDELDEQLAIRSTWEVVAAIRTISGEIEELSPQPSGYLELFEEFNTRLS</sequence>
<name>A0AAQ3L6S2_9BACT</name>
<keyword evidence="5" id="KW-1185">Reference proteome</keyword>
<dbReference type="AlphaFoldDB" id="A0AAQ3L6S2"/>
<reference evidence="1 5" key="1">
    <citation type="submission" date="2023-10" db="EMBL/GenBank/DDBJ databases">
        <title>Rubellicoccus peritrichatus gen. nov., sp. nov., isolated from an algae of coral reef tank.</title>
        <authorList>
            <person name="Luo J."/>
        </authorList>
    </citation>
    <scope>NUCLEOTIDE SEQUENCE [LARGE SCALE GENOMIC DNA]</scope>
    <source>
        <strain evidence="1 5">CR14</strain>
    </source>
</reference>
<dbReference type="KEGG" id="puo:RZN69_17750"/>
<organism evidence="1 5">
    <name type="scientific">Rubellicoccus peritrichatus</name>
    <dbReference type="NCBI Taxonomy" id="3080537"/>
    <lineage>
        <taxon>Bacteria</taxon>
        <taxon>Pseudomonadati</taxon>
        <taxon>Verrucomicrobiota</taxon>
        <taxon>Opitutia</taxon>
        <taxon>Puniceicoccales</taxon>
        <taxon>Cerasicoccaceae</taxon>
        <taxon>Rubellicoccus</taxon>
    </lineage>
</organism>
<evidence type="ECO:0000313" key="3">
    <source>
        <dbReference type="EMBL" id="WOO40468.1"/>
    </source>
</evidence>
<evidence type="ECO:0000313" key="1">
    <source>
        <dbReference type="EMBL" id="WOO40370.1"/>
    </source>
</evidence>
<dbReference type="KEGG" id="puo:RZN69_17995"/>
<protein>
    <submittedName>
        <fullName evidence="1">Uncharacterized protein</fullName>
    </submittedName>
</protein>
<gene>
    <name evidence="1" type="ORF">RZN69_17260</name>
    <name evidence="2" type="ORF">RZN69_17505</name>
    <name evidence="3" type="ORF">RZN69_17750</name>
    <name evidence="4" type="ORF">RZN69_17995</name>
</gene>
<dbReference type="EMBL" id="CP136920">
    <property type="protein sequence ID" value="WOO40419.1"/>
    <property type="molecule type" value="Genomic_DNA"/>
</dbReference>
<dbReference type="EMBL" id="CP136920">
    <property type="protein sequence ID" value="WOO40517.1"/>
    <property type="molecule type" value="Genomic_DNA"/>
</dbReference>
<dbReference type="EMBL" id="CP136920">
    <property type="protein sequence ID" value="WOO40370.1"/>
    <property type="molecule type" value="Genomic_DNA"/>
</dbReference>
<dbReference type="RefSeq" id="WP_317832584.1">
    <property type="nucleotide sequence ID" value="NZ_CP136920.1"/>
</dbReference>
<dbReference type="EMBL" id="CP136920">
    <property type="protein sequence ID" value="WOO40468.1"/>
    <property type="molecule type" value="Genomic_DNA"/>
</dbReference>
<accession>A0AAQ3L6S2</accession>
<evidence type="ECO:0000313" key="2">
    <source>
        <dbReference type="EMBL" id="WOO40419.1"/>
    </source>
</evidence>
<dbReference type="KEGG" id="puo:RZN69_17505"/>
<evidence type="ECO:0000313" key="4">
    <source>
        <dbReference type="EMBL" id="WOO40517.1"/>
    </source>
</evidence>
<evidence type="ECO:0000313" key="5">
    <source>
        <dbReference type="Proteomes" id="UP001304300"/>
    </source>
</evidence>